<proteinExistence type="predicted"/>
<comment type="caution">
    <text evidence="1">The sequence shown here is derived from an EMBL/GenBank/DDBJ whole genome shotgun (WGS) entry which is preliminary data.</text>
</comment>
<evidence type="ECO:0000313" key="2">
    <source>
        <dbReference type="Proteomes" id="UP000004508"/>
    </source>
</evidence>
<dbReference type="GO" id="GO:0016773">
    <property type="term" value="F:phosphotransferase activity, alcohol group as acceptor"/>
    <property type="evidence" value="ECO:0007669"/>
    <property type="project" value="InterPro"/>
</dbReference>
<accession>D6TRG4</accession>
<organism evidence="1 2">
    <name type="scientific">Ktedonobacter racemifer DSM 44963</name>
    <dbReference type="NCBI Taxonomy" id="485913"/>
    <lineage>
        <taxon>Bacteria</taxon>
        <taxon>Bacillati</taxon>
        <taxon>Chloroflexota</taxon>
        <taxon>Ktedonobacteria</taxon>
        <taxon>Ktedonobacterales</taxon>
        <taxon>Ktedonobacteraceae</taxon>
        <taxon>Ktedonobacter</taxon>
    </lineage>
</organism>
<dbReference type="InParanoid" id="D6TRG4"/>
<dbReference type="STRING" id="485913.Krac_7174"/>
<dbReference type="Proteomes" id="UP000004508">
    <property type="component" value="Unassembled WGS sequence"/>
</dbReference>
<keyword evidence="2" id="KW-1185">Reference proteome</keyword>
<keyword evidence="1" id="KW-0808">Transferase</keyword>
<dbReference type="AlphaFoldDB" id="D6TRG4"/>
<sequence length="300" mass="33513">MAEQSSTQTRQWLKDLPGLIAELEQEWELSIGQPLSGGSSAYVAPVKTASGNAVIKIDMPRPYGFQQEIDTIIRANGHGYVRVLKFDYERRALLLEQLGLSMQDIQLEPKQAIRLLCKILKQAWLVPSGADQTINALAYKAQTLAQLISELWVKLERPCSEKIVSQALEFACRRMDAFDRERCVVVHGDPHPANALQVLAPRAGAESGYVFVDPEGFLCEPEYDLGVVMRDWNEELLAAADPITLAHEYCELLAKESGLDEATIWEWGFIERVSTGLYICAYGSSEHGQPFFKTAQRLLG</sequence>
<protein>
    <submittedName>
        <fullName evidence="1">Aminoglycoside phosphotransferase</fullName>
    </submittedName>
</protein>
<gene>
    <name evidence="1" type="ORF">Krac_7174</name>
</gene>
<dbReference type="EMBL" id="ADVG01000002">
    <property type="protein sequence ID" value="EFH85916.1"/>
    <property type="molecule type" value="Genomic_DNA"/>
</dbReference>
<evidence type="ECO:0000313" key="1">
    <source>
        <dbReference type="EMBL" id="EFH85916.1"/>
    </source>
</evidence>
<dbReference type="InterPro" id="IPR011009">
    <property type="entry name" value="Kinase-like_dom_sf"/>
</dbReference>
<reference evidence="1 2" key="1">
    <citation type="journal article" date="2011" name="Stand. Genomic Sci.">
        <title>Non-contiguous finished genome sequence and contextual data of the filamentous soil bacterium Ktedonobacter racemifer type strain (SOSP1-21).</title>
        <authorList>
            <person name="Chang Y.J."/>
            <person name="Land M."/>
            <person name="Hauser L."/>
            <person name="Chertkov O."/>
            <person name="Del Rio T.G."/>
            <person name="Nolan M."/>
            <person name="Copeland A."/>
            <person name="Tice H."/>
            <person name="Cheng J.F."/>
            <person name="Lucas S."/>
            <person name="Han C."/>
            <person name="Goodwin L."/>
            <person name="Pitluck S."/>
            <person name="Ivanova N."/>
            <person name="Ovchinikova G."/>
            <person name="Pati A."/>
            <person name="Chen A."/>
            <person name="Palaniappan K."/>
            <person name="Mavromatis K."/>
            <person name="Liolios K."/>
            <person name="Brettin T."/>
            <person name="Fiebig A."/>
            <person name="Rohde M."/>
            <person name="Abt B."/>
            <person name="Goker M."/>
            <person name="Detter J.C."/>
            <person name="Woyke T."/>
            <person name="Bristow J."/>
            <person name="Eisen J.A."/>
            <person name="Markowitz V."/>
            <person name="Hugenholtz P."/>
            <person name="Kyrpides N.C."/>
            <person name="Klenk H.P."/>
            <person name="Lapidus A."/>
        </authorList>
    </citation>
    <scope>NUCLEOTIDE SEQUENCE [LARGE SCALE GENOMIC DNA]</scope>
    <source>
        <strain evidence="2">DSM 44963</strain>
    </source>
</reference>
<dbReference type="SUPFAM" id="SSF56112">
    <property type="entry name" value="Protein kinase-like (PK-like)"/>
    <property type="match status" value="1"/>
</dbReference>
<dbReference type="eggNOG" id="COG3570">
    <property type="taxonomic scope" value="Bacteria"/>
</dbReference>
<name>D6TRG4_KTERA</name>
<dbReference type="InterPro" id="IPR006748">
    <property type="entry name" value="NH2Glyco/OHUrea_AB-resist_kin"/>
</dbReference>
<dbReference type="Pfam" id="PF04655">
    <property type="entry name" value="APH_6_hur"/>
    <property type="match status" value="1"/>
</dbReference>
<dbReference type="GO" id="GO:0019748">
    <property type="term" value="P:secondary metabolic process"/>
    <property type="evidence" value="ECO:0007669"/>
    <property type="project" value="InterPro"/>
</dbReference>
<dbReference type="RefSeq" id="WP_007909762.1">
    <property type="nucleotide sequence ID" value="NZ_ADVG01000002.1"/>
</dbReference>
<dbReference type="OrthoDB" id="179394at2"/>